<protein>
    <submittedName>
        <fullName evidence="2">Alpha/beta hydrolase family protein</fullName>
    </submittedName>
</protein>
<dbReference type="GeneID" id="83880080"/>
<dbReference type="SUPFAM" id="SSF53474">
    <property type="entry name" value="alpha/beta-Hydrolases"/>
    <property type="match status" value="1"/>
</dbReference>
<dbReference type="PANTHER" id="PTHR12277:SF194">
    <property type="entry name" value="FI04476P"/>
    <property type="match status" value="1"/>
</dbReference>
<dbReference type="EMBL" id="CYTW01000001">
    <property type="protein sequence ID" value="CUJ89013.1"/>
    <property type="molecule type" value="Genomic_DNA"/>
</dbReference>
<organism evidence="2 3">
    <name type="scientific">Shimia thalassica</name>
    <dbReference type="NCBI Taxonomy" id="1715693"/>
    <lineage>
        <taxon>Bacteria</taxon>
        <taxon>Pseudomonadati</taxon>
        <taxon>Pseudomonadota</taxon>
        <taxon>Alphaproteobacteria</taxon>
        <taxon>Rhodobacterales</taxon>
        <taxon>Roseobacteraceae</taxon>
    </lineage>
</organism>
<dbReference type="STRING" id="1715693.PH7735_01015"/>
<dbReference type="InterPro" id="IPR029058">
    <property type="entry name" value="AB_hydrolase_fold"/>
</dbReference>
<dbReference type="AlphaFoldDB" id="A0A0N7M8M5"/>
<evidence type="ECO:0000313" key="3">
    <source>
        <dbReference type="Proteomes" id="UP000051870"/>
    </source>
</evidence>
<evidence type="ECO:0000313" key="2">
    <source>
        <dbReference type="EMBL" id="CUJ89013.1"/>
    </source>
</evidence>
<keyword evidence="2" id="KW-0378">Hydrolase</keyword>
<dbReference type="GO" id="GO:0047372">
    <property type="term" value="F:monoacylglycerol lipase activity"/>
    <property type="evidence" value="ECO:0007669"/>
    <property type="project" value="TreeGrafter"/>
</dbReference>
<dbReference type="InterPro" id="IPR022742">
    <property type="entry name" value="Hydrolase_4"/>
</dbReference>
<proteinExistence type="predicted"/>
<dbReference type="Pfam" id="PF12146">
    <property type="entry name" value="Hydrolase_4"/>
    <property type="match status" value="1"/>
</dbReference>
<dbReference type="RefSeq" id="WP_058310183.1">
    <property type="nucleotide sequence ID" value="NZ_CYTW01000001.1"/>
</dbReference>
<sequence>MRIVFRLILVLGILVLGTVALGNMAERWIIYPFDSTEVSPTSLGLPEVRAHRQSVGASEVVIWTTKAAENKPTLFYLHGNAGNLASRSGRFKRFIDRGYGLVAMGYRGSSGSDGTPSEKALISDAIEVYDAIAENTALVIYGESLGTAVSIALADRIAPRKPAAIILEAPFTSIPDLAEFHYPGTGAMAEKISNTWHSLERAETALDVRLLILHGTNDTLIPIEQGRQIFSAAPTSNKDFFAVKGAGHSDLWRSDTLPRLWRFIDQSALR</sequence>
<gene>
    <name evidence="2" type="ORF">PH7735_01015</name>
</gene>
<dbReference type="GO" id="GO:0006660">
    <property type="term" value="P:phosphatidylserine catabolic process"/>
    <property type="evidence" value="ECO:0007669"/>
    <property type="project" value="TreeGrafter"/>
</dbReference>
<keyword evidence="3" id="KW-1185">Reference proteome</keyword>
<dbReference type="Gene3D" id="3.40.50.1820">
    <property type="entry name" value="alpha/beta hydrolase"/>
    <property type="match status" value="1"/>
</dbReference>
<dbReference type="GO" id="GO:0004622">
    <property type="term" value="F:phosphatidylcholine lysophospholipase activity"/>
    <property type="evidence" value="ECO:0007669"/>
    <property type="project" value="TreeGrafter"/>
</dbReference>
<feature type="domain" description="Serine aminopeptidase S33" evidence="1">
    <location>
        <begin position="69"/>
        <end position="194"/>
    </location>
</feature>
<dbReference type="GO" id="GO:0052651">
    <property type="term" value="P:monoacylglycerol catabolic process"/>
    <property type="evidence" value="ECO:0007669"/>
    <property type="project" value="TreeGrafter"/>
</dbReference>
<dbReference type="Proteomes" id="UP000051870">
    <property type="component" value="Unassembled WGS sequence"/>
</dbReference>
<name>A0A0N7M8M5_9RHOB</name>
<reference evidence="3" key="1">
    <citation type="submission" date="2015-09" db="EMBL/GenBank/DDBJ databases">
        <authorList>
            <person name="Rodrigo-Torres Lidia"/>
            <person name="Arahal R.David."/>
        </authorList>
    </citation>
    <scope>NUCLEOTIDE SEQUENCE [LARGE SCALE GENOMIC DNA]</scope>
    <source>
        <strain evidence="3">CECT 7735</strain>
    </source>
</reference>
<accession>A0A0N7M8M5</accession>
<dbReference type="PANTHER" id="PTHR12277">
    <property type="entry name" value="ALPHA/BETA HYDROLASE DOMAIN-CONTAINING PROTEIN"/>
    <property type="match status" value="1"/>
</dbReference>
<evidence type="ECO:0000259" key="1">
    <source>
        <dbReference type="Pfam" id="PF12146"/>
    </source>
</evidence>